<evidence type="ECO:0000313" key="2">
    <source>
        <dbReference type="Proteomes" id="UP000003179"/>
    </source>
</evidence>
<gene>
    <name evidence="1" type="ORF">HMPREF9607_02850</name>
</gene>
<dbReference type="Proteomes" id="UP000003179">
    <property type="component" value="Unassembled WGS sequence"/>
</dbReference>
<evidence type="ECO:0000313" key="1">
    <source>
        <dbReference type="EMBL" id="EFS91011.1"/>
    </source>
</evidence>
<sequence>MLKATLVVIFIGRGWDTELGYTVYEPQHRSGLASFHVGMRDSRIARSWGERSLVVSPGCAHSHRRAS</sequence>
<proteinExistence type="predicted"/>
<comment type="caution">
    <text evidence="1">The sequence shown here is derived from an EMBL/GenBank/DDBJ whole genome shotgun (WGS) entry which is preliminary data.</text>
</comment>
<keyword evidence="2" id="KW-1185">Reference proteome</keyword>
<reference evidence="1" key="1">
    <citation type="submission" date="2010-08" db="EMBL/GenBank/DDBJ databases">
        <authorList>
            <person name="Weinstock G."/>
            <person name="Sodergren E."/>
            <person name="Clifton S."/>
            <person name="Fulton L."/>
            <person name="Fulton B."/>
            <person name="Courtney L."/>
            <person name="Fronick C."/>
            <person name="Harrison M."/>
            <person name="Strong C."/>
            <person name="Farmer C."/>
            <person name="Delahaunty K."/>
            <person name="Markovic C."/>
            <person name="Hall O."/>
            <person name="Minx P."/>
            <person name="Tomlinson C."/>
            <person name="Mitreva M."/>
            <person name="Hou S."/>
            <person name="Chen J."/>
            <person name="Wollam A."/>
            <person name="Pepin K.H."/>
            <person name="Johnson M."/>
            <person name="Bhonagiri V."/>
            <person name="Zhang X."/>
            <person name="Suruliraj S."/>
            <person name="Warren W."/>
            <person name="Chinwalla A."/>
            <person name="Mardis E.R."/>
            <person name="Wilson R.K."/>
        </authorList>
    </citation>
    <scope>NUCLEOTIDE SEQUENCE [LARGE SCALE GENOMIC DNA]</scope>
    <source>
        <strain evidence="1">HL044PA1</strain>
    </source>
</reference>
<name>A0ABP2K2R0_9ACTN</name>
<protein>
    <submittedName>
        <fullName evidence="1">Uncharacterized protein</fullName>
    </submittedName>
</protein>
<dbReference type="EMBL" id="ADZU01000044">
    <property type="protein sequence ID" value="EFS91011.1"/>
    <property type="molecule type" value="Genomic_DNA"/>
</dbReference>
<accession>A0ABP2K2R0</accession>
<organism evidence="1 2">
    <name type="scientific">Cutibacterium modestum HL044PA1</name>
    <dbReference type="NCBI Taxonomy" id="765109"/>
    <lineage>
        <taxon>Bacteria</taxon>
        <taxon>Bacillati</taxon>
        <taxon>Actinomycetota</taxon>
        <taxon>Actinomycetes</taxon>
        <taxon>Propionibacteriales</taxon>
        <taxon>Propionibacteriaceae</taxon>
        <taxon>Cutibacterium</taxon>
        <taxon>Cutibacterium modestum</taxon>
    </lineage>
</organism>